<dbReference type="STRING" id="706433.HMPREF9430_00200"/>
<dbReference type="HOGENOM" id="CLU_1481085_0_0_9"/>
<organism evidence="1 2">
    <name type="scientific">Solobacterium moorei F0204</name>
    <dbReference type="NCBI Taxonomy" id="706433"/>
    <lineage>
        <taxon>Bacteria</taxon>
        <taxon>Bacillati</taxon>
        <taxon>Bacillota</taxon>
        <taxon>Erysipelotrichia</taxon>
        <taxon>Erysipelotrichales</taxon>
        <taxon>Erysipelotrichaceae</taxon>
        <taxon>Solobacterium</taxon>
    </lineage>
</organism>
<evidence type="ECO:0000313" key="2">
    <source>
        <dbReference type="Proteomes" id="UP000004097"/>
    </source>
</evidence>
<name>E7ML04_9FIRM</name>
<sequence length="182" mass="22267">MKKIGIHTIKKYPNKLFLKSNGWDYFEKNIPNTAEEEHWMVENEIRKKFLITTYGYKIELHKYGFRWVIFAKQVNTDKMLECSKRIIELIEQDLKKFEVKYYQKMRVQHVWQMDYGKWYEPSKEFSNVKNFIRLQYRDLVNHWTCSFDFPEEMLPESLESIQYLQHCLIELSVACLLSNDKK</sequence>
<evidence type="ECO:0000313" key="1">
    <source>
        <dbReference type="EMBL" id="EFW25429.1"/>
    </source>
</evidence>
<dbReference type="AlphaFoldDB" id="E7ML04"/>
<keyword evidence="2" id="KW-1185">Reference proteome</keyword>
<dbReference type="EMBL" id="AECQ01000003">
    <property type="protein sequence ID" value="EFW25429.1"/>
    <property type="molecule type" value="Genomic_DNA"/>
</dbReference>
<accession>E7ML04</accession>
<dbReference type="RefSeq" id="WP_006525057.1">
    <property type="nucleotide sequence ID" value="NZ_GL637644.1"/>
</dbReference>
<gene>
    <name evidence="1" type="ORF">HMPREF9430_00200</name>
</gene>
<reference evidence="1 2" key="1">
    <citation type="submission" date="2010-08" db="EMBL/GenBank/DDBJ databases">
        <authorList>
            <person name="Weinstock G."/>
            <person name="Sodergren E."/>
            <person name="Clifton S."/>
            <person name="Fulton L."/>
            <person name="Fulton B."/>
            <person name="Courtney L."/>
            <person name="Fronick C."/>
            <person name="Harrison M."/>
            <person name="Strong C."/>
            <person name="Farmer C."/>
            <person name="Delahaunty K."/>
            <person name="Markovic C."/>
            <person name="Hall O."/>
            <person name="Minx P."/>
            <person name="Tomlinson C."/>
            <person name="Mitreva M."/>
            <person name="Hou S."/>
            <person name="Chen J."/>
            <person name="Wollam A."/>
            <person name="Pepin K.H."/>
            <person name="Johnson M."/>
            <person name="Bhonagiri V."/>
            <person name="Zhang X."/>
            <person name="Suruliraj S."/>
            <person name="Warren W."/>
            <person name="Chinwalla A."/>
            <person name="Mardis E.R."/>
            <person name="Wilson R.K."/>
        </authorList>
    </citation>
    <scope>NUCLEOTIDE SEQUENCE [LARGE SCALE GENOMIC DNA]</scope>
    <source>
        <strain evidence="1 2">F0204</strain>
    </source>
</reference>
<comment type="caution">
    <text evidence="1">The sequence shown here is derived from an EMBL/GenBank/DDBJ whole genome shotgun (WGS) entry which is preliminary data.</text>
</comment>
<proteinExistence type="predicted"/>
<protein>
    <submittedName>
        <fullName evidence="1">Uncharacterized protein</fullName>
    </submittedName>
</protein>
<dbReference type="Proteomes" id="UP000004097">
    <property type="component" value="Unassembled WGS sequence"/>
</dbReference>